<proteinExistence type="inferred from homology"/>
<dbReference type="Gene3D" id="3.20.19.10">
    <property type="entry name" value="Aconitase, domain 4"/>
    <property type="match status" value="1"/>
</dbReference>
<comment type="caution">
    <text evidence="15">The sequence shown here is derived from an EMBL/GenBank/DDBJ whole genome shotgun (WGS) entry which is preliminary data.</text>
</comment>
<comment type="catalytic activity">
    <reaction evidence="1">
        <text>(2R,3S)-3-isopropylmalate = (2S)-2-isopropylmalate</text>
        <dbReference type="Rhea" id="RHEA:32287"/>
        <dbReference type="ChEBI" id="CHEBI:1178"/>
        <dbReference type="ChEBI" id="CHEBI:35121"/>
        <dbReference type="EC" id="4.2.1.33"/>
    </reaction>
</comment>
<dbReference type="PANTHER" id="PTHR43345">
    <property type="entry name" value="3-ISOPROPYLMALATE DEHYDRATASE SMALL SUBUNIT 2-RELATED-RELATED"/>
    <property type="match status" value="1"/>
</dbReference>
<comment type="subunit">
    <text evidence="5">Heterodimer of LeuC and LeuD.</text>
</comment>
<keyword evidence="11" id="KW-0100">Branched-chain amino acid biosynthesis</keyword>
<evidence type="ECO:0000256" key="3">
    <source>
        <dbReference type="ARBA" id="ARBA00004729"/>
    </source>
</evidence>
<dbReference type="PANTHER" id="PTHR43345:SF5">
    <property type="entry name" value="3-ISOPROPYLMALATE DEHYDRATASE SMALL SUBUNIT"/>
    <property type="match status" value="1"/>
</dbReference>
<feature type="domain" description="Aconitase A/isopropylmalate dehydratase small subunit swivel" evidence="14">
    <location>
        <begin position="6"/>
        <end position="113"/>
    </location>
</feature>
<evidence type="ECO:0000313" key="16">
    <source>
        <dbReference type="Proteomes" id="UP001464891"/>
    </source>
</evidence>
<dbReference type="GO" id="GO:0003861">
    <property type="term" value="F:3-isopropylmalate dehydratase activity"/>
    <property type="evidence" value="ECO:0007669"/>
    <property type="project" value="UniProtKB-EC"/>
</dbReference>
<comment type="similarity">
    <text evidence="4">Belongs to the LeuD family. LeuD type 1 subfamily.</text>
</comment>
<dbReference type="Pfam" id="PF00694">
    <property type="entry name" value="Aconitase_C"/>
    <property type="match status" value="1"/>
</dbReference>
<protein>
    <recommendedName>
        <fullName evidence="7">3-isopropylmalate dehydratase small subunit</fullName>
        <ecNumber evidence="6">4.2.1.33</ecNumber>
    </recommendedName>
    <alternativeName>
        <fullName evidence="12">Alpha-IPM isomerase</fullName>
    </alternativeName>
    <alternativeName>
        <fullName evidence="13">Isopropylmalate isomerase</fullName>
    </alternativeName>
</protein>
<keyword evidence="8" id="KW-0432">Leucine biosynthesis</keyword>
<dbReference type="CDD" id="cd01577">
    <property type="entry name" value="IPMI_Swivel"/>
    <property type="match status" value="1"/>
</dbReference>
<keyword evidence="16" id="KW-1185">Reference proteome</keyword>
<evidence type="ECO:0000256" key="13">
    <source>
        <dbReference type="ARBA" id="ARBA00033368"/>
    </source>
</evidence>
<keyword evidence="10 15" id="KW-0456">Lyase</keyword>
<comment type="function">
    <text evidence="2">Catalyzes the isomerization between 2-isopropylmalate and 3-isopropylmalate, via the formation of 2-isopropylmaleate.</text>
</comment>
<dbReference type="InterPro" id="IPR015928">
    <property type="entry name" value="Aconitase/3IPM_dehydase_swvl"/>
</dbReference>
<dbReference type="Proteomes" id="UP001464891">
    <property type="component" value="Unassembled WGS sequence"/>
</dbReference>
<keyword evidence="9" id="KW-0028">Amino-acid biosynthesis</keyword>
<dbReference type="EMBL" id="JAMPKM010000005">
    <property type="protein sequence ID" value="MEP0817703.1"/>
    <property type="molecule type" value="Genomic_DNA"/>
</dbReference>
<evidence type="ECO:0000256" key="12">
    <source>
        <dbReference type="ARBA" id="ARBA00031631"/>
    </source>
</evidence>
<dbReference type="EC" id="4.2.1.33" evidence="6"/>
<reference evidence="15 16" key="1">
    <citation type="submission" date="2022-04" db="EMBL/GenBank/DDBJ databases">
        <title>Positive selection, recombination, and allopatry shape intraspecific diversity of widespread and dominant cyanobacteria.</title>
        <authorList>
            <person name="Wei J."/>
            <person name="Shu W."/>
            <person name="Hu C."/>
        </authorList>
    </citation>
    <scope>NUCLEOTIDE SEQUENCE [LARGE SCALE GENOMIC DNA]</scope>
    <source>
        <strain evidence="15 16">GB2-A4</strain>
    </source>
</reference>
<evidence type="ECO:0000256" key="9">
    <source>
        <dbReference type="ARBA" id="ARBA00022605"/>
    </source>
</evidence>
<gene>
    <name evidence="15" type="primary">leuD</name>
    <name evidence="15" type="ORF">NC998_11400</name>
</gene>
<accession>A0ABV0J8X5</accession>
<evidence type="ECO:0000256" key="10">
    <source>
        <dbReference type="ARBA" id="ARBA00023239"/>
    </source>
</evidence>
<dbReference type="NCBIfam" id="NF002458">
    <property type="entry name" value="PRK01641.1"/>
    <property type="match status" value="1"/>
</dbReference>
<evidence type="ECO:0000256" key="7">
    <source>
        <dbReference type="ARBA" id="ARBA00017233"/>
    </source>
</evidence>
<evidence type="ECO:0000256" key="5">
    <source>
        <dbReference type="ARBA" id="ARBA00011271"/>
    </source>
</evidence>
<evidence type="ECO:0000256" key="6">
    <source>
        <dbReference type="ARBA" id="ARBA00011998"/>
    </source>
</evidence>
<evidence type="ECO:0000256" key="4">
    <source>
        <dbReference type="ARBA" id="ARBA00009845"/>
    </source>
</evidence>
<dbReference type="InterPro" id="IPR000573">
    <property type="entry name" value="AconitaseA/IPMdHydase_ssu_swvl"/>
</dbReference>
<dbReference type="InterPro" id="IPR004431">
    <property type="entry name" value="3-IsopropMal_deHydase_ssu"/>
</dbReference>
<evidence type="ECO:0000313" key="15">
    <source>
        <dbReference type="EMBL" id="MEP0817703.1"/>
    </source>
</evidence>
<dbReference type="SUPFAM" id="SSF52016">
    <property type="entry name" value="LeuD/IlvD-like"/>
    <property type="match status" value="1"/>
</dbReference>
<comment type="pathway">
    <text evidence="3">Amino-acid biosynthesis; L-leucine biosynthesis; L-leucine from 3-methyl-2-oxobutanoate: step 2/4.</text>
</comment>
<dbReference type="InterPro" id="IPR033940">
    <property type="entry name" value="IPMI_Swivel"/>
</dbReference>
<dbReference type="RefSeq" id="WP_190436113.1">
    <property type="nucleotide sequence ID" value="NZ_JAMPKM010000005.1"/>
</dbReference>
<name>A0ABV0J8X5_9CYAN</name>
<organism evidence="15 16">
    <name type="scientific">Trichocoleus desertorum GB2-A4</name>
    <dbReference type="NCBI Taxonomy" id="2933944"/>
    <lineage>
        <taxon>Bacteria</taxon>
        <taxon>Bacillati</taxon>
        <taxon>Cyanobacteriota</taxon>
        <taxon>Cyanophyceae</taxon>
        <taxon>Leptolyngbyales</taxon>
        <taxon>Trichocoleusaceae</taxon>
        <taxon>Trichocoleus</taxon>
    </lineage>
</organism>
<evidence type="ECO:0000256" key="2">
    <source>
        <dbReference type="ARBA" id="ARBA00002695"/>
    </source>
</evidence>
<evidence type="ECO:0000256" key="1">
    <source>
        <dbReference type="ARBA" id="ARBA00000491"/>
    </source>
</evidence>
<evidence type="ECO:0000256" key="11">
    <source>
        <dbReference type="ARBA" id="ARBA00023304"/>
    </source>
</evidence>
<dbReference type="NCBIfam" id="TIGR00171">
    <property type="entry name" value="leuD"/>
    <property type="match status" value="1"/>
</dbReference>
<evidence type="ECO:0000259" key="14">
    <source>
        <dbReference type="Pfam" id="PF00694"/>
    </source>
</evidence>
<sequence length="200" mass="21300">MSSEVKAVVGRGVPLVGNDIDTDRIIPARFLRCVTFDGLGAQVFADDRIQTQGQHPFDQAQYQGAKILVVNGNFGCGSSREHAPQALAKWGIEAIVGESFAEIFFGNCVALGVPCVMAAPEDAKQLQEAIAANPQAEVKVDLETMQVQCGDLTLPVTMGAGPWQMFTSGTWDACGQLVAQADQIRATAAKLPYVSWSKTA</sequence>
<evidence type="ECO:0000256" key="8">
    <source>
        <dbReference type="ARBA" id="ARBA00022430"/>
    </source>
</evidence>
<dbReference type="InterPro" id="IPR050075">
    <property type="entry name" value="LeuD"/>
</dbReference>